<comment type="similarity">
    <text evidence="2 6">Belongs to the thiolase-like superfamily. Thiolase family.</text>
</comment>
<dbReference type="PIRSF" id="PIRSF000429">
    <property type="entry name" value="Ac-CoA_Ac_transf"/>
    <property type="match status" value="1"/>
</dbReference>
<proteinExistence type="inferred from homology"/>
<evidence type="ECO:0000256" key="7">
    <source>
        <dbReference type="SAM" id="MobiDB-lite"/>
    </source>
</evidence>
<accession>A0ABR3Q4Q1</accession>
<keyword evidence="11" id="KW-1185">Reference proteome</keyword>
<comment type="pathway">
    <text evidence="1">Lipid metabolism; fatty acid metabolism.</text>
</comment>
<dbReference type="NCBIfam" id="TIGR01930">
    <property type="entry name" value="AcCoA-C-Actrans"/>
    <property type="match status" value="1"/>
</dbReference>
<dbReference type="PROSITE" id="PS00737">
    <property type="entry name" value="THIOLASE_2"/>
    <property type="match status" value="1"/>
</dbReference>
<name>A0ABR3Q4Q1_9TREE</name>
<dbReference type="RefSeq" id="XP_069209370.1">
    <property type="nucleotide sequence ID" value="XM_069351952.1"/>
</dbReference>
<dbReference type="InterPro" id="IPR050215">
    <property type="entry name" value="Thiolase-like_sf_Thiolase"/>
</dbReference>
<evidence type="ECO:0000256" key="3">
    <source>
        <dbReference type="ARBA" id="ARBA00022679"/>
    </source>
</evidence>
<dbReference type="Pfam" id="PF02803">
    <property type="entry name" value="Thiolase_C"/>
    <property type="match status" value="1"/>
</dbReference>
<dbReference type="InterPro" id="IPR020613">
    <property type="entry name" value="Thiolase_CS"/>
</dbReference>
<evidence type="ECO:0000259" key="8">
    <source>
        <dbReference type="Pfam" id="PF00108"/>
    </source>
</evidence>
<keyword evidence="3 6" id="KW-0808">Transferase</keyword>
<evidence type="ECO:0008006" key="12">
    <source>
        <dbReference type="Google" id="ProtNLM"/>
    </source>
</evidence>
<dbReference type="PROSITE" id="PS00098">
    <property type="entry name" value="THIOLASE_1"/>
    <property type="match status" value="1"/>
</dbReference>
<evidence type="ECO:0000256" key="1">
    <source>
        <dbReference type="ARBA" id="ARBA00004872"/>
    </source>
</evidence>
<dbReference type="CDD" id="cd00751">
    <property type="entry name" value="thiolase"/>
    <property type="match status" value="1"/>
</dbReference>
<dbReference type="InterPro" id="IPR020616">
    <property type="entry name" value="Thiolase_N"/>
</dbReference>
<dbReference type="EMBL" id="JBBXJM010000003">
    <property type="protein sequence ID" value="KAL1409426.1"/>
    <property type="molecule type" value="Genomic_DNA"/>
</dbReference>
<keyword evidence="4 6" id="KW-0012">Acyltransferase</keyword>
<gene>
    <name evidence="10" type="ORF">Q8F55_003409</name>
</gene>
<dbReference type="SUPFAM" id="SSF53901">
    <property type="entry name" value="Thiolase-like"/>
    <property type="match status" value="1"/>
</dbReference>
<dbReference type="PANTHER" id="PTHR43853">
    <property type="entry name" value="3-KETOACYL-COA THIOLASE, PEROXISOMAL"/>
    <property type="match status" value="1"/>
</dbReference>
<evidence type="ECO:0000256" key="5">
    <source>
        <dbReference type="ARBA" id="ARBA00047605"/>
    </source>
</evidence>
<dbReference type="InterPro" id="IPR002155">
    <property type="entry name" value="Thiolase"/>
</dbReference>
<feature type="region of interest" description="Disordered" evidence="7">
    <location>
        <begin position="232"/>
        <end position="251"/>
    </location>
</feature>
<evidence type="ECO:0000313" key="11">
    <source>
        <dbReference type="Proteomes" id="UP001565368"/>
    </source>
</evidence>
<dbReference type="PANTHER" id="PTHR43853:SF10">
    <property type="entry name" value="ACETYL-COA C-ACETYLTRANSFERASE"/>
    <property type="match status" value="1"/>
</dbReference>
<dbReference type="GeneID" id="95984452"/>
<organism evidence="10 11">
    <name type="scientific">Vanrija albida</name>
    <dbReference type="NCBI Taxonomy" id="181172"/>
    <lineage>
        <taxon>Eukaryota</taxon>
        <taxon>Fungi</taxon>
        <taxon>Dikarya</taxon>
        <taxon>Basidiomycota</taxon>
        <taxon>Agaricomycotina</taxon>
        <taxon>Tremellomycetes</taxon>
        <taxon>Trichosporonales</taxon>
        <taxon>Trichosporonaceae</taxon>
        <taxon>Vanrija</taxon>
    </lineage>
</organism>
<reference evidence="10 11" key="1">
    <citation type="submission" date="2023-08" db="EMBL/GenBank/DDBJ databases">
        <title>Annotated Genome Sequence of Vanrija albida AlHP1.</title>
        <authorList>
            <person name="Herzog R."/>
        </authorList>
    </citation>
    <scope>NUCLEOTIDE SEQUENCE [LARGE SCALE GENOMIC DNA]</scope>
    <source>
        <strain evidence="10 11">AlHP1</strain>
    </source>
</reference>
<protein>
    <recommendedName>
        <fullName evidence="12">Thiolase N-terminal domain-containing protein</fullName>
    </recommendedName>
</protein>
<sequence>MLLTKSAVRAVAAAAPLRTLGVRAYARPSGLSEITKPRPDDVVITFAKRTPLTRAKKGLLAHTSSDALIYKLFKAGLADSGVDPKLVEDIIVGTCHPPSPAYEVRAASLAAGFPETTPAQAINRLCGSGLMALRHISDSIRAGDIDVGVAAGYESMSSHARPTPVFKEEAILASPPAVDCAKPMGWTSEMLALEFDVSRAKQDEYGLLSHHRASAAQKEGRFDNEILPVATTVPSDPEDPASPPKKVTVTQDEGIRHGLTAEKMASAKPAFKGMGDERSTGPNSSQVTDGAAMVVMMRRKKAEELGLPVLATHIATSVVGVTPKIMGVGPVYAIPAVLERAGISTSDVDLFEINEAFGSMYAYCVEKLGLDINKVNVNGGAIALGHPLGATGVRQVVTGVNELRREGAHDGKKILCTSMCIGSGMGAAGLFTV</sequence>
<feature type="domain" description="Thiolase N-terminal" evidence="8">
    <location>
        <begin position="42"/>
        <end position="299"/>
    </location>
</feature>
<comment type="catalytic activity">
    <reaction evidence="5">
        <text>an acyl-CoA + acetyl-CoA = a 3-oxoacyl-CoA + CoA</text>
        <dbReference type="Rhea" id="RHEA:21564"/>
        <dbReference type="ChEBI" id="CHEBI:57287"/>
        <dbReference type="ChEBI" id="CHEBI:57288"/>
        <dbReference type="ChEBI" id="CHEBI:58342"/>
        <dbReference type="ChEBI" id="CHEBI:90726"/>
        <dbReference type="EC" id="2.3.1.16"/>
    </reaction>
</comment>
<evidence type="ECO:0000256" key="6">
    <source>
        <dbReference type="RuleBase" id="RU003557"/>
    </source>
</evidence>
<comment type="caution">
    <text evidence="10">The sequence shown here is derived from an EMBL/GenBank/DDBJ whole genome shotgun (WGS) entry which is preliminary data.</text>
</comment>
<dbReference type="Pfam" id="PF00108">
    <property type="entry name" value="Thiolase_N"/>
    <property type="match status" value="1"/>
</dbReference>
<dbReference type="InterPro" id="IPR020617">
    <property type="entry name" value="Thiolase_C"/>
</dbReference>
<feature type="domain" description="Thiolase C-terminal" evidence="9">
    <location>
        <begin position="308"/>
        <end position="431"/>
    </location>
</feature>
<dbReference type="InterPro" id="IPR016039">
    <property type="entry name" value="Thiolase-like"/>
</dbReference>
<evidence type="ECO:0000256" key="4">
    <source>
        <dbReference type="ARBA" id="ARBA00023315"/>
    </source>
</evidence>
<dbReference type="Proteomes" id="UP001565368">
    <property type="component" value="Unassembled WGS sequence"/>
</dbReference>
<evidence type="ECO:0000313" key="10">
    <source>
        <dbReference type="EMBL" id="KAL1409426.1"/>
    </source>
</evidence>
<dbReference type="Gene3D" id="3.40.47.10">
    <property type="match status" value="2"/>
</dbReference>
<evidence type="ECO:0000259" key="9">
    <source>
        <dbReference type="Pfam" id="PF02803"/>
    </source>
</evidence>
<evidence type="ECO:0000256" key="2">
    <source>
        <dbReference type="ARBA" id="ARBA00010982"/>
    </source>
</evidence>
<dbReference type="InterPro" id="IPR020615">
    <property type="entry name" value="Thiolase_acyl_enz_int_AS"/>
</dbReference>